<accession>A0A2A2H433</accession>
<dbReference type="Pfam" id="PF11387">
    <property type="entry name" value="DUF2795"/>
    <property type="match status" value="1"/>
</dbReference>
<comment type="caution">
    <text evidence="2">The sequence shown here is derived from an EMBL/GenBank/DDBJ whole genome shotgun (WGS) entry which is preliminary data.</text>
</comment>
<dbReference type="InterPro" id="IPR021527">
    <property type="entry name" value="DUF2795"/>
</dbReference>
<keyword evidence="3" id="KW-1185">Reference proteome</keyword>
<gene>
    <name evidence="2" type="ORF">ASJ80_03365</name>
</gene>
<evidence type="ECO:0008006" key="4">
    <source>
        <dbReference type="Google" id="ProtNLM"/>
    </source>
</evidence>
<name>A0A2A2H433_METBR</name>
<dbReference type="OrthoDB" id="372737at2157"/>
<evidence type="ECO:0000313" key="3">
    <source>
        <dbReference type="Proteomes" id="UP000217784"/>
    </source>
</evidence>
<evidence type="ECO:0000313" key="2">
    <source>
        <dbReference type="EMBL" id="PAV04066.1"/>
    </source>
</evidence>
<dbReference type="Proteomes" id="UP000217784">
    <property type="component" value="Unassembled WGS sequence"/>
</dbReference>
<dbReference type="RefSeq" id="WP_169740444.1">
    <property type="nucleotide sequence ID" value="NZ_LMVM01000033.1"/>
</dbReference>
<proteinExistence type="predicted"/>
<dbReference type="GeneID" id="300258787"/>
<dbReference type="AlphaFoldDB" id="A0A2A2H433"/>
<protein>
    <recommendedName>
        <fullName evidence="4">DUF2795 domain-containing protein</fullName>
    </recommendedName>
</protein>
<organism evidence="2 3">
    <name type="scientific">Methanobacterium bryantii</name>
    <dbReference type="NCBI Taxonomy" id="2161"/>
    <lineage>
        <taxon>Archaea</taxon>
        <taxon>Methanobacteriati</taxon>
        <taxon>Methanobacteriota</taxon>
        <taxon>Methanomada group</taxon>
        <taxon>Methanobacteria</taxon>
        <taxon>Methanobacteriales</taxon>
        <taxon>Methanobacteriaceae</taxon>
        <taxon>Methanobacterium</taxon>
    </lineage>
</organism>
<dbReference type="EMBL" id="LMVM01000033">
    <property type="protein sequence ID" value="PAV04066.1"/>
    <property type="molecule type" value="Genomic_DNA"/>
</dbReference>
<feature type="region of interest" description="Disordered" evidence="1">
    <location>
        <begin position="1"/>
        <end position="24"/>
    </location>
</feature>
<reference evidence="2 3" key="1">
    <citation type="journal article" date="2017" name="BMC Genomics">
        <title>Genomic analysis of methanogenic archaea reveals a shift towards energy conservation.</title>
        <authorList>
            <person name="Gilmore S.P."/>
            <person name="Henske J.K."/>
            <person name="Sexton J.A."/>
            <person name="Solomon K.V."/>
            <person name="Seppala S."/>
            <person name="Yoo J.I."/>
            <person name="Huyett L.M."/>
            <person name="Pressman A."/>
            <person name="Cogan J.Z."/>
            <person name="Kivenson V."/>
            <person name="Peng X."/>
            <person name="Tan Y."/>
            <person name="Valentine D.L."/>
            <person name="O'Malley M.A."/>
        </authorList>
    </citation>
    <scope>NUCLEOTIDE SEQUENCE [LARGE SCALE GENOMIC DNA]</scope>
    <source>
        <strain evidence="2 3">M.o.H.</strain>
    </source>
</reference>
<evidence type="ECO:0000256" key="1">
    <source>
        <dbReference type="SAM" id="MobiDB-lite"/>
    </source>
</evidence>
<sequence length="70" mass="8033">MAQKRQKRFNVSPAQVEKSIKGTHFPAQKQDLIQRARENHANQDVLKVLENMPDKQFNSPVDISKAMGKM</sequence>